<reference evidence="2" key="1">
    <citation type="submission" date="2015-10" db="EMBL/GenBank/DDBJ databases">
        <authorList>
            <person name="Martinez-Garcia P.J."/>
            <person name="Crepeau M.W."/>
            <person name="Puiu D."/>
            <person name="Gonzalez-Ibeas D."/>
            <person name="Whalen J."/>
            <person name="Stevens K."/>
            <person name="Paul R."/>
            <person name="Butterfield T."/>
            <person name="Britton M."/>
            <person name="Reagan R."/>
            <person name="Chakraborty S."/>
            <person name="Walawage S.L."/>
            <person name="Vasquez-Gross H.A."/>
            <person name="Cardeno C."/>
            <person name="Famula R."/>
            <person name="Pratt K."/>
            <person name="Kuruganti S."/>
            <person name="Aradhya M.K."/>
            <person name="Leslie C.A."/>
            <person name="Dandekar A.M."/>
            <person name="Salzberg S.L."/>
            <person name="Wegrzyn J.L."/>
            <person name="Langley C.H."/>
            <person name="Neale D.B."/>
        </authorList>
    </citation>
    <scope>NUCLEOTIDE SEQUENCE</scope>
    <source>
        <tissue evidence="2">Leaves</tissue>
    </source>
</reference>
<sequence>DSISIYDVQFLSYFQIDEQLASGEFFTSQKKKSAKKWQEKQEQQAQKTTENKRKREAAFIPPEEPRIQDTKSEDDTKYVASIAMSLKEKAKAFGKQKLVENINAEAYISAAGEPFKKKSKR</sequence>
<feature type="compositionally biased region" description="Basic and acidic residues" evidence="1">
    <location>
        <begin position="49"/>
        <end position="73"/>
    </location>
</feature>
<evidence type="ECO:0000313" key="2">
    <source>
        <dbReference type="EMBL" id="KAF5444351.1"/>
    </source>
</evidence>
<dbReference type="PANTHER" id="PTHR12581:SF0">
    <property type="entry name" value="KRR1 SMALL SUBUNIT PROCESSOME COMPONENT HOMOLOG"/>
    <property type="match status" value="1"/>
</dbReference>
<proteinExistence type="predicted"/>
<feature type="non-terminal residue" evidence="2">
    <location>
        <position position="121"/>
    </location>
</feature>
<accession>A0A833TBT1</accession>
<gene>
    <name evidence="2" type="ORF">F2P56_036837</name>
</gene>
<evidence type="ECO:0000313" key="3">
    <source>
        <dbReference type="Proteomes" id="UP000619265"/>
    </source>
</evidence>
<organism evidence="2 3">
    <name type="scientific">Juglans regia</name>
    <name type="common">English walnut</name>
    <dbReference type="NCBI Taxonomy" id="51240"/>
    <lineage>
        <taxon>Eukaryota</taxon>
        <taxon>Viridiplantae</taxon>
        <taxon>Streptophyta</taxon>
        <taxon>Embryophyta</taxon>
        <taxon>Tracheophyta</taxon>
        <taxon>Spermatophyta</taxon>
        <taxon>Magnoliopsida</taxon>
        <taxon>eudicotyledons</taxon>
        <taxon>Gunneridae</taxon>
        <taxon>Pentapetalae</taxon>
        <taxon>rosids</taxon>
        <taxon>fabids</taxon>
        <taxon>Fagales</taxon>
        <taxon>Juglandaceae</taxon>
        <taxon>Juglans</taxon>
    </lineage>
</organism>
<dbReference type="Gramene" id="Jr16_22000_p1">
    <property type="protein sequence ID" value="cds.Jr16_22000_p1"/>
    <property type="gene ID" value="Jr16_22000"/>
</dbReference>
<dbReference type="InterPro" id="IPR024166">
    <property type="entry name" value="rRNA_assembly_KRR1"/>
</dbReference>
<dbReference type="Proteomes" id="UP000619265">
    <property type="component" value="Unassembled WGS sequence"/>
</dbReference>
<reference evidence="2" key="2">
    <citation type="submission" date="2020-03" db="EMBL/GenBank/DDBJ databases">
        <title>Walnut 2.0.</title>
        <authorList>
            <person name="Marrano A."/>
            <person name="Britton M."/>
            <person name="Zimin A.V."/>
            <person name="Zaini P.A."/>
            <person name="Workman R."/>
            <person name="Puiu D."/>
            <person name="Bianco L."/>
            <person name="Allen B.J."/>
            <person name="Troggio M."/>
            <person name="Leslie C.A."/>
            <person name="Timp W."/>
            <person name="Dendekar A."/>
            <person name="Salzberg S.L."/>
            <person name="Neale D.B."/>
        </authorList>
    </citation>
    <scope>NUCLEOTIDE SEQUENCE</scope>
    <source>
        <tissue evidence="2">Leaves</tissue>
    </source>
</reference>
<dbReference type="PANTHER" id="PTHR12581">
    <property type="entry name" value="HIV-1 REV BINDING PROTEIN 2, 3"/>
    <property type="match status" value="1"/>
</dbReference>
<dbReference type="AlphaFoldDB" id="A0A833TBT1"/>
<evidence type="ECO:0000256" key="1">
    <source>
        <dbReference type="SAM" id="MobiDB-lite"/>
    </source>
</evidence>
<dbReference type="EMBL" id="LIHL02000016">
    <property type="protein sequence ID" value="KAF5444351.1"/>
    <property type="molecule type" value="Genomic_DNA"/>
</dbReference>
<name>A0A833TBT1_JUGRE</name>
<protein>
    <submittedName>
        <fullName evidence="2">Uncharacterized protein</fullName>
    </submittedName>
</protein>
<feature type="region of interest" description="Disordered" evidence="1">
    <location>
        <begin position="33"/>
        <end position="73"/>
    </location>
</feature>
<comment type="caution">
    <text evidence="2">The sequence shown here is derived from an EMBL/GenBank/DDBJ whole genome shotgun (WGS) entry which is preliminary data.</text>
</comment>